<reference evidence="1" key="1">
    <citation type="journal article" date="2021" name="PeerJ">
        <title>Extensive microbial diversity within the chicken gut microbiome revealed by metagenomics and culture.</title>
        <authorList>
            <person name="Gilroy R."/>
            <person name="Ravi A."/>
            <person name="Getino M."/>
            <person name="Pursley I."/>
            <person name="Horton D.L."/>
            <person name="Alikhan N.F."/>
            <person name="Baker D."/>
            <person name="Gharbi K."/>
            <person name="Hall N."/>
            <person name="Watson M."/>
            <person name="Adriaenssens E.M."/>
            <person name="Foster-Nyarko E."/>
            <person name="Jarju S."/>
            <person name="Secka A."/>
            <person name="Antonio M."/>
            <person name="Oren A."/>
            <person name="Chaudhuri R.R."/>
            <person name="La Ragione R."/>
            <person name="Hildebrand F."/>
            <person name="Pallen M.J."/>
        </authorList>
    </citation>
    <scope>NUCLEOTIDE SEQUENCE</scope>
    <source>
        <strain evidence="1">14324</strain>
    </source>
</reference>
<evidence type="ECO:0000313" key="1">
    <source>
        <dbReference type="EMBL" id="HIZ22183.1"/>
    </source>
</evidence>
<dbReference type="Proteomes" id="UP000824041">
    <property type="component" value="Unassembled WGS sequence"/>
</dbReference>
<organism evidence="1 2">
    <name type="scientific">Candidatus Blautia faecigallinarum</name>
    <dbReference type="NCBI Taxonomy" id="2838488"/>
    <lineage>
        <taxon>Bacteria</taxon>
        <taxon>Bacillati</taxon>
        <taxon>Bacillota</taxon>
        <taxon>Clostridia</taxon>
        <taxon>Lachnospirales</taxon>
        <taxon>Lachnospiraceae</taxon>
        <taxon>Blautia</taxon>
    </lineage>
</organism>
<dbReference type="AlphaFoldDB" id="A0A9D2ISU5"/>
<evidence type="ECO:0000313" key="2">
    <source>
        <dbReference type="Proteomes" id="UP000824041"/>
    </source>
</evidence>
<comment type="caution">
    <text evidence="1">The sequence shown here is derived from an EMBL/GenBank/DDBJ whole genome shotgun (WGS) entry which is preliminary data.</text>
</comment>
<dbReference type="EMBL" id="DXBU01000071">
    <property type="protein sequence ID" value="HIZ22183.1"/>
    <property type="molecule type" value="Genomic_DNA"/>
</dbReference>
<accession>A0A9D2ISU5</accession>
<protein>
    <submittedName>
        <fullName evidence="1">Uncharacterized protein</fullName>
    </submittedName>
</protein>
<sequence length="167" mass="19908">MKPFTIWNSELNLDDWKDYLEEEKELNPSYFEGCDFEEAAWALISDLNQEYLEDERVNLNVRLEHSILVLADLGLWDGRRRGVARILSGNIKDILESMVRGASEQYWYCDGKDICCRETHHDGTNYYTYREVRRPETIDRFVDRYLSGEEISRRTLNYYTRSRKSIA</sequence>
<name>A0A9D2ISU5_9FIRM</name>
<reference evidence="1" key="2">
    <citation type="submission" date="2021-04" db="EMBL/GenBank/DDBJ databases">
        <authorList>
            <person name="Gilroy R."/>
        </authorList>
    </citation>
    <scope>NUCLEOTIDE SEQUENCE</scope>
    <source>
        <strain evidence="1">14324</strain>
    </source>
</reference>
<proteinExistence type="predicted"/>
<gene>
    <name evidence="1" type="ORF">IAA21_05220</name>
</gene>